<proteinExistence type="inferred from homology"/>
<dbReference type="InterPro" id="IPR004474">
    <property type="entry name" value="LytR_CpsA_psr"/>
</dbReference>
<dbReference type="Pfam" id="PF03816">
    <property type="entry name" value="LytR_cpsA_psr"/>
    <property type="match status" value="1"/>
</dbReference>
<dbReference type="PANTHER" id="PTHR33392:SF6">
    <property type="entry name" value="POLYISOPRENYL-TEICHOIC ACID--PEPTIDOGLYCAN TEICHOIC ACID TRANSFERASE TAGU"/>
    <property type="match status" value="1"/>
</dbReference>
<sequence>MRSEQGKQKKPIKMSTALLILAIIAAAVVLAVVIVTGMSGSEENKNAEKQTQPTQQVLYGDEELGIDPVVDEQLQNYRNVVLFGIDAEDLESETGHRSDAIIVLSMNKETDEVKMFSVYRDTYLKIDDEHGLDKINHAYAYGGMEQSIKALNQNLDLNIREGMALTWKAVADLVDSLDGIEVDIQESERTYMNGSLSAENQIKSAGKQTINGDQAVLYARIRKDSARGDYRRNERMKIILSAALNKAKTLPAGELMDIMDDTLEEVTTNMSYNRMTDTLMDIASYDLTNSVGWPYKTSGWTHNSIWYGVPITLESNVKKLHKRFFGQDNYDPTDFVKKVSGQIEAESGYSN</sequence>
<reference evidence="3" key="1">
    <citation type="submission" date="2020-08" db="EMBL/GenBank/DDBJ databases">
        <title>Genome public.</title>
        <authorList>
            <person name="Liu C."/>
            <person name="Sun Q."/>
        </authorList>
    </citation>
    <scope>NUCLEOTIDE SEQUENCE</scope>
    <source>
        <strain evidence="3">BX12</strain>
    </source>
</reference>
<evidence type="ECO:0000259" key="2">
    <source>
        <dbReference type="Pfam" id="PF03816"/>
    </source>
</evidence>
<evidence type="ECO:0000313" key="3">
    <source>
        <dbReference type="EMBL" id="MBC6681072.1"/>
    </source>
</evidence>
<dbReference type="Proteomes" id="UP000602647">
    <property type="component" value="Unassembled WGS sequence"/>
</dbReference>
<dbReference type="Gene3D" id="3.40.630.190">
    <property type="entry name" value="LCP protein"/>
    <property type="match status" value="1"/>
</dbReference>
<dbReference type="NCBIfam" id="TIGR00350">
    <property type="entry name" value="lytR_cpsA_psr"/>
    <property type="match status" value="1"/>
</dbReference>
<keyword evidence="4" id="KW-1185">Reference proteome</keyword>
<dbReference type="PANTHER" id="PTHR33392">
    <property type="entry name" value="POLYISOPRENYL-TEICHOIC ACID--PEPTIDOGLYCAN TEICHOIC ACID TRANSFERASE TAGU"/>
    <property type="match status" value="1"/>
</dbReference>
<comment type="caution">
    <text evidence="3">The sequence shown here is derived from an EMBL/GenBank/DDBJ whole genome shotgun (WGS) entry which is preliminary data.</text>
</comment>
<protein>
    <submittedName>
        <fullName evidence="3">LCP family protein</fullName>
    </submittedName>
</protein>
<dbReference type="EMBL" id="JACRYT010000025">
    <property type="protein sequence ID" value="MBC6681072.1"/>
    <property type="molecule type" value="Genomic_DNA"/>
</dbReference>
<name>A0A923SRU9_9FIRM</name>
<accession>A0A923SRU9</accession>
<organism evidence="3 4">
    <name type="scientific">Zhenpiania hominis</name>
    <dbReference type="NCBI Taxonomy" id="2763644"/>
    <lineage>
        <taxon>Bacteria</taxon>
        <taxon>Bacillati</taxon>
        <taxon>Bacillota</taxon>
        <taxon>Clostridia</taxon>
        <taxon>Peptostreptococcales</taxon>
        <taxon>Anaerovoracaceae</taxon>
        <taxon>Zhenpiania</taxon>
    </lineage>
</organism>
<evidence type="ECO:0000256" key="1">
    <source>
        <dbReference type="ARBA" id="ARBA00006068"/>
    </source>
</evidence>
<dbReference type="AlphaFoldDB" id="A0A923SRU9"/>
<dbReference type="InterPro" id="IPR050922">
    <property type="entry name" value="LytR/CpsA/Psr_CW_biosynth"/>
</dbReference>
<evidence type="ECO:0000313" key="4">
    <source>
        <dbReference type="Proteomes" id="UP000602647"/>
    </source>
</evidence>
<comment type="similarity">
    <text evidence="1">Belongs to the LytR/CpsA/Psr (LCP) family.</text>
</comment>
<dbReference type="RefSeq" id="WP_187304170.1">
    <property type="nucleotide sequence ID" value="NZ_JACRYT010000025.1"/>
</dbReference>
<gene>
    <name evidence="3" type="ORF">H9L42_14715</name>
</gene>
<feature type="domain" description="Cell envelope-related transcriptional attenuator" evidence="2">
    <location>
        <begin position="97"/>
        <end position="248"/>
    </location>
</feature>